<evidence type="ECO:0000313" key="3">
    <source>
        <dbReference type="EMBL" id="GAI48715.1"/>
    </source>
</evidence>
<feature type="domain" description="DUF3492" evidence="2">
    <location>
        <begin position="1"/>
        <end position="137"/>
    </location>
</feature>
<feature type="non-terminal residue" evidence="3">
    <location>
        <position position="174"/>
    </location>
</feature>
<dbReference type="Pfam" id="PF11997">
    <property type="entry name" value="DUF3492"/>
    <property type="match status" value="1"/>
</dbReference>
<evidence type="ECO:0000256" key="1">
    <source>
        <dbReference type="SAM" id="MobiDB-lite"/>
    </source>
</evidence>
<dbReference type="SUPFAM" id="SSF53756">
    <property type="entry name" value="UDP-Glycosyltransferase/glycogen phosphorylase"/>
    <property type="match status" value="1"/>
</dbReference>
<dbReference type="AlphaFoldDB" id="X1QCG9"/>
<dbReference type="EMBL" id="BARV01037226">
    <property type="protein sequence ID" value="GAI48715.1"/>
    <property type="molecule type" value="Genomic_DNA"/>
</dbReference>
<feature type="region of interest" description="Disordered" evidence="1">
    <location>
        <begin position="153"/>
        <end position="174"/>
    </location>
</feature>
<proteinExistence type="predicted"/>
<reference evidence="3" key="1">
    <citation type="journal article" date="2014" name="Front. Microbiol.">
        <title>High frequency of phylogenetically diverse reductive dehalogenase-homologous genes in deep subseafloor sedimentary metagenomes.</title>
        <authorList>
            <person name="Kawai M."/>
            <person name="Futagami T."/>
            <person name="Toyoda A."/>
            <person name="Takaki Y."/>
            <person name="Nishi S."/>
            <person name="Hori S."/>
            <person name="Arai W."/>
            <person name="Tsubouchi T."/>
            <person name="Morono Y."/>
            <person name="Uchiyama I."/>
            <person name="Ito T."/>
            <person name="Fujiyama A."/>
            <person name="Inagaki F."/>
            <person name="Takami H."/>
        </authorList>
    </citation>
    <scope>NUCLEOTIDE SEQUENCE</scope>
    <source>
        <strain evidence="3">Expedition CK06-06</strain>
    </source>
</reference>
<name>X1QCG9_9ZZZZ</name>
<gene>
    <name evidence="3" type="ORF">S06H3_57647</name>
</gene>
<protein>
    <recommendedName>
        <fullName evidence="2">DUF3492 domain-containing protein</fullName>
    </recommendedName>
</protein>
<accession>X1QCG9</accession>
<dbReference type="Gene3D" id="3.40.50.2000">
    <property type="entry name" value="Glycogen Phosphorylase B"/>
    <property type="match status" value="1"/>
</dbReference>
<comment type="caution">
    <text evidence="3">The sequence shown here is derived from an EMBL/GenBank/DDBJ whole genome shotgun (WGS) entry which is preliminary data.</text>
</comment>
<evidence type="ECO:0000259" key="2">
    <source>
        <dbReference type="Pfam" id="PF11997"/>
    </source>
</evidence>
<dbReference type="InterPro" id="IPR022622">
    <property type="entry name" value="DUF3492"/>
</dbReference>
<organism evidence="3">
    <name type="scientific">marine sediment metagenome</name>
    <dbReference type="NCBI Taxonomy" id="412755"/>
    <lineage>
        <taxon>unclassified sequences</taxon>
        <taxon>metagenomes</taxon>
        <taxon>ecological metagenomes</taxon>
    </lineage>
</organism>
<feature type="compositionally biased region" description="Basic and acidic residues" evidence="1">
    <location>
        <begin position="165"/>
        <end position="174"/>
    </location>
</feature>
<sequence>MLGSDMNWKTSVAYYRENFNGKAFAPFYVFWTSLFYLLYKTLEVVDKVPTSHIYHSLNAGYAGLLGCLSKLNTGGSLIVTEHGLYLKERRFELENSEVPSWLQGMYEKFFESLVRSSYKYSNIVTSVCESHTRFQREVEPNLEKTRVIYNGIDTDKFHPPNPSNSEDRDCFNIG</sequence>